<evidence type="ECO:0000313" key="7">
    <source>
        <dbReference type="Proteomes" id="UP000548326"/>
    </source>
</evidence>
<evidence type="ECO:0000256" key="2">
    <source>
        <dbReference type="ARBA" id="ARBA00022801"/>
    </source>
</evidence>
<comment type="similarity">
    <text evidence="1">Belongs to the AB hydrolase superfamily.</text>
</comment>
<dbReference type="RefSeq" id="WP_076377639.1">
    <property type="nucleotide sequence ID" value="NZ_FTMG01000018.1"/>
</dbReference>
<protein>
    <submittedName>
        <fullName evidence="5">Sigma-B regulation protein RsbQ</fullName>
    </submittedName>
</protein>
<dbReference type="SUPFAM" id="SSF53474">
    <property type="entry name" value="alpha/beta-Hydrolases"/>
    <property type="match status" value="1"/>
</dbReference>
<name>A0A1N7FIZ2_9SPHI</name>
<keyword evidence="6" id="KW-1185">Reference proteome</keyword>
<dbReference type="EMBL" id="JACHCB010000018">
    <property type="protein sequence ID" value="MBB6112447.1"/>
    <property type="molecule type" value="Genomic_DNA"/>
</dbReference>
<dbReference type="Pfam" id="PF00561">
    <property type="entry name" value="Abhydrolase_1"/>
    <property type="match status" value="1"/>
</dbReference>
<sequence>MNSIIQKKNNITIEGNLNAAETIVFAHGFGTDQTAWNWVKDDFKADYRIVLFDNVGAGSADPDEYIPERYNKLSAYADDMLDILTDLNLQNAIIIAHSVSSMVTLLAAAQKPEHFSKLVFIGASPRYLNDEQDHYTGGFTQAVLDAMYGSMAGNYCAWANGFSEVAMGNPEQPELAQQFAYTLSAIRPDIALEVARVIFESDVREQLHQLKKEVLLLQSWDDIAVPAEVAYYLHAHIENSKLKFIDAQGHFPHISSPRAVIAAIKSFI</sequence>
<dbReference type="OrthoDB" id="9780932at2"/>
<accession>A0A1N7FIZ2</accession>
<dbReference type="STRING" id="354630.SAMN05421821_11823"/>
<proteinExistence type="inferred from homology"/>
<dbReference type="AlphaFoldDB" id="A0A1N7FIZ2"/>
<keyword evidence="2" id="KW-0378">Hydrolase</keyword>
<evidence type="ECO:0000313" key="4">
    <source>
        <dbReference type="EMBL" id="MBB6112447.1"/>
    </source>
</evidence>
<dbReference type="FunFam" id="3.40.50.1820:FF:000042">
    <property type="entry name" value="probable strigolactone esterase DAD2"/>
    <property type="match status" value="1"/>
</dbReference>
<dbReference type="Proteomes" id="UP000548326">
    <property type="component" value="Unassembled WGS sequence"/>
</dbReference>
<dbReference type="Gene3D" id="3.40.50.1820">
    <property type="entry name" value="alpha/beta hydrolase"/>
    <property type="match status" value="1"/>
</dbReference>
<dbReference type="EMBL" id="JACHCA010000003">
    <property type="protein sequence ID" value="MBB6127028.1"/>
    <property type="molecule type" value="Genomic_DNA"/>
</dbReference>
<dbReference type="PANTHER" id="PTHR43039">
    <property type="entry name" value="ESTERASE-RELATED"/>
    <property type="match status" value="1"/>
</dbReference>
<evidence type="ECO:0000256" key="1">
    <source>
        <dbReference type="ARBA" id="ARBA00008645"/>
    </source>
</evidence>
<feature type="domain" description="AB hydrolase-1" evidence="3">
    <location>
        <begin position="22"/>
        <end position="256"/>
    </location>
</feature>
<evidence type="ECO:0000259" key="3">
    <source>
        <dbReference type="Pfam" id="PF00561"/>
    </source>
</evidence>
<dbReference type="Proteomes" id="UP000541583">
    <property type="component" value="Unassembled WGS sequence"/>
</dbReference>
<reference evidence="6 7" key="1">
    <citation type="submission" date="2020-08" db="EMBL/GenBank/DDBJ databases">
        <title>Genomic Encyclopedia of Type Strains, Phase IV (KMG-V): Genome sequencing to study the core and pangenomes of soil and plant-associated prokaryotes.</title>
        <authorList>
            <person name="Whitman W."/>
        </authorList>
    </citation>
    <scope>NUCLEOTIDE SEQUENCE [LARGE SCALE GENOMIC DNA]</scope>
    <source>
        <strain evidence="4 6">ANJLi2</strain>
        <strain evidence="5 7">MP601</strain>
    </source>
</reference>
<organism evidence="5 7">
    <name type="scientific">Mucilaginibacter lappiensis</name>
    <dbReference type="NCBI Taxonomy" id="354630"/>
    <lineage>
        <taxon>Bacteria</taxon>
        <taxon>Pseudomonadati</taxon>
        <taxon>Bacteroidota</taxon>
        <taxon>Sphingobacteriia</taxon>
        <taxon>Sphingobacteriales</taxon>
        <taxon>Sphingobacteriaceae</taxon>
        <taxon>Mucilaginibacter</taxon>
    </lineage>
</organism>
<dbReference type="InterPro" id="IPR029058">
    <property type="entry name" value="AB_hydrolase_fold"/>
</dbReference>
<evidence type="ECO:0000313" key="5">
    <source>
        <dbReference type="EMBL" id="MBB6127028.1"/>
    </source>
</evidence>
<dbReference type="GO" id="GO:0016787">
    <property type="term" value="F:hydrolase activity"/>
    <property type="evidence" value="ECO:0007669"/>
    <property type="project" value="UniProtKB-KW"/>
</dbReference>
<dbReference type="InterPro" id="IPR000073">
    <property type="entry name" value="AB_hydrolase_1"/>
</dbReference>
<gene>
    <name evidence="5" type="ORF">HDF22_001134</name>
    <name evidence="4" type="ORF">HDF23_005222</name>
</gene>
<dbReference type="PRINTS" id="PR00111">
    <property type="entry name" value="ABHYDROLASE"/>
</dbReference>
<comment type="caution">
    <text evidence="5">The sequence shown here is derived from an EMBL/GenBank/DDBJ whole genome shotgun (WGS) entry which is preliminary data.</text>
</comment>
<evidence type="ECO:0000313" key="6">
    <source>
        <dbReference type="Proteomes" id="UP000541583"/>
    </source>
</evidence>